<evidence type="ECO:0000256" key="2">
    <source>
        <dbReference type="ARBA" id="ARBA00022898"/>
    </source>
</evidence>
<dbReference type="GO" id="GO:0030170">
    <property type="term" value="F:pyridoxal phosphate binding"/>
    <property type="evidence" value="ECO:0007669"/>
    <property type="project" value="InterPro"/>
</dbReference>
<dbReference type="InterPro" id="IPR004839">
    <property type="entry name" value="Aminotransferase_I/II_large"/>
</dbReference>
<keyword evidence="4" id="KW-0808">Transferase</keyword>
<dbReference type="GO" id="GO:0006559">
    <property type="term" value="P:L-phenylalanine catabolic process"/>
    <property type="evidence" value="ECO:0007669"/>
    <property type="project" value="TreeGrafter"/>
</dbReference>
<dbReference type="AlphaFoldDB" id="A0A8H7ZYR5"/>
<reference evidence="4 5" key="1">
    <citation type="journal article" name="Sci. Rep.">
        <title>Genome-scale phylogenetic analyses confirm Olpidium as the closest living zoosporic fungus to the non-flagellated, terrestrial fungi.</title>
        <authorList>
            <person name="Chang Y."/>
            <person name="Rochon D."/>
            <person name="Sekimoto S."/>
            <person name="Wang Y."/>
            <person name="Chovatia M."/>
            <person name="Sandor L."/>
            <person name="Salamov A."/>
            <person name="Grigoriev I.V."/>
            <person name="Stajich J.E."/>
            <person name="Spatafora J.W."/>
        </authorList>
    </citation>
    <scope>NUCLEOTIDE SEQUENCE [LARGE SCALE GENOMIC DNA]</scope>
    <source>
        <strain evidence="4">S191</strain>
    </source>
</reference>
<dbReference type="EMBL" id="JAEFCI010003584">
    <property type="protein sequence ID" value="KAG5461478.1"/>
    <property type="molecule type" value="Genomic_DNA"/>
</dbReference>
<dbReference type="Gene3D" id="3.90.1150.10">
    <property type="entry name" value="Aspartate Aminotransferase, domain 1"/>
    <property type="match status" value="1"/>
</dbReference>
<dbReference type="InterPro" id="IPR015422">
    <property type="entry name" value="PyrdxlP-dep_Trfase_small"/>
</dbReference>
<keyword evidence="2" id="KW-0663">Pyridoxal phosphate</keyword>
<dbReference type="Pfam" id="PF00155">
    <property type="entry name" value="Aminotran_1_2"/>
    <property type="match status" value="2"/>
</dbReference>
<dbReference type="PANTHER" id="PTHR45744">
    <property type="entry name" value="TYROSINE AMINOTRANSFERASE"/>
    <property type="match status" value="1"/>
</dbReference>
<keyword evidence="5" id="KW-1185">Reference proteome</keyword>
<sequence>MISLALGTPCVIISFALRGAERSETDSRGRPYPLRRVRRGGRACFAVPQGKRVPALGRIRVRPRRRRLPVHLRRGAAHVKGVGHGTRLWGFKDIFPLISFICGAHPCDKTAYAFIFWEPLKKDVYITSGCSHALDIAISALCDEGSNILIPRPGFSLYRTLAESKSVECRYYNLIVRWCRCVVPQIVSETNINWSRCWLAVQIKAKLTIRRRQSENAPLRTFCSHPLWGRKSLRRGTHADWNCAFYWRLSPSNPCGSVYSRAHLEQIIALCEKYRIVVIADEVYADMAWGRNQFIPIARLSKSVPILAVGGIAKQYLVPGWRLGWLLVHDRNDVLREVCGGKYAAAGSTETPPSVRGAIMSLTQIILGANSVVQAALRDILHHTPASFFEQTILALKHNAELSAAIVSKIPGLEVVVPQGAMYMMVRTARCGPQLSPRRGRVLPRDPVR</sequence>
<dbReference type="InterPro" id="IPR015424">
    <property type="entry name" value="PyrdxlP-dep_Trfase"/>
</dbReference>
<dbReference type="InterPro" id="IPR004838">
    <property type="entry name" value="NHTrfase_class1_PyrdxlP-BS"/>
</dbReference>
<dbReference type="PROSITE" id="PS00105">
    <property type="entry name" value="AA_TRANSFER_CLASS_1"/>
    <property type="match status" value="1"/>
</dbReference>
<dbReference type="Gene3D" id="3.40.640.10">
    <property type="entry name" value="Type I PLP-dependent aspartate aminotransferase-like (Major domain)"/>
    <property type="match status" value="2"/>
</dbReference>
<evidence type="ECO:0000259" key="3">
    <source>
        <dbReference type="Pfam" id="PF00155"/>
    </source>
</evidence>
<accession>A0A8H7ZYR5</accession>
<dbReference type="Proteomes" id="UP000673691">
    <property type="component" value="Unassembled WGS sequence"/>
</dbReference>
<evidence type="ECO:0000313" key="4">
    <source>
        <dbReference type="EMBL" id="KAG5461478.1"/>
    </source>
</evidence>
<evidence type="ECO:0000313" key="5">
    <source>
        <dbReference type="Proteomes" id="UP000673691"/>
    </source>
</evidence>
<name>A0A8H7ZYR5_9FUNG</name>
<comment type="similarity">
    <text evidence="1">Belongs to the class-I pyridoxal-phosphate-dependent aminotransferase family.</text>
</comment>
<dbReference type="GO" id="GO:0004838">
    <property type="term" value="F:L-tyrosine-2-oxoglutarate transaminase activity"/>
    <property type="evidence" value="ECO:0007669"/>
    <property type="project" value="TreeGrafter"/>
</dbReference>
<feature type="domain" description="Aminotransferase class I/classII large" evidence="3">
    <location>
        <begin position="123"/>
        <end position="174"/>
    </location>
</feature>
<dbReference type="GO" id="GO:0006572">
    <property type="term" value="P:L-tyrosine catabolic process"/>
    <property type="evidence" value="ECO:0007669"/>
    <property type="project" value="TreeGrafter"/>
</dbReference>
<gene>
    <name evidence="4" type="ORF">BJ554DRAFT_6320</name>
</gene>
<dbReference type="InterPro" id="IPR015421">
    <property type="entry name" value="PyrdxlP-dep_Trfase_major"/>
</dbReference>
<dbReference type="SUPFAM" id="SSF53383">
    <property type="entry name" value="PLP-dependent transferases"/>
    <property type="match status" value="1"/>
</dbReference>
<dbReference type="PANTHER" id="PTHR45744:SF2">
    <property type="entry name" value="TYROSINE AMINOTRANSFERASE"/>
    <property type="match status" value="1"/>
</dbReference>
<organism evidence="4 5">
    <name type="scientific">Olpidium bornovanus</name>
    <dbReference type="NCBI Taxonomy" id="278681"/>
    <lineage>
        <taxon>Eukaryota</taxon>
        <taxon>Fungi</taxon>
        <taxon>Fungi incertae sedis</taxon>
        <taxon>Olpidiomycota</taxon>
        <taxon>Olpidiomycotina</taxon>
        <taxon>Olpidiomycetes</taxon>
        <taxon>Olpidiales</taxon>
        <taxon>Olpidiaceae</taxon>
        <taxon>Olpidium</taxon>
    </lineage>
</organism>
<dbReference type="OrthoDB" id="7042322at2759"/>
<feature type="domain" description="Aminotransferase class I/classII large" evidence="3">
    <location>
        <begin position="250"/>
        <end position="428"/>
    </location>
</feature>
<proteinExistence type="inferred from homology"/>
<protein>
    <submittedName>
        <fullName evidence="4">Pyridoxal phosphate-dependent transferase</fullName>
    </submittedName>
</protein>
<evidence type="ECO:0000256" key="1">
    <source>
        <dbReference type="ARBA" id="ARBA00007441"/>
    </source>
</evidence>
<comment type="caution">
    <text evidence="4">The sequence shown here is derived from an EMBL/GenBank/DDBJ whole genome shotgun (WGS) entry which is preliminary data.</text>
</comment>
<dbReference type="CDD" id="cd00609">
    <property type="entry name" value="AAT_like"/>
    <property type="match status" value="1"/>
</dbReference>